<proteinExistence type="predicted"/>
<feature type="domain" description="J" evidence="2">
    <location>
        <begin position="4"/>
        <end position="90"/>
    </location>
</feature>
<dbReference type="Pfam" id="PF00226">
    <property type="entry name" value="DnaJ"/>
    <property type="match status" value="1"/>
</dbReference>
<dbReference type="InterPro" id="IPR051339">
    <property type="entry name" value="DnaJ_subfamily_B"/>
</dbReference>
<dbReference type="GO" id="GO:0005783">
    <property type="term" value="C:endoplasmic reticulum"/>
    <property type="evidence" value="ECO:0007669"/>
    <property type="project" value="UniProtKB-ARBA"/>
</dbReference>
<evidence type="ECO:0000256" key="1">
    <source>
        <dbReference type="ARBA" id="ARBA00023186"/>
    </source>
</evidence>
<dbReference type="InterPro" id="IPR008971">
    <property type="entry name" value="HSP40/DnaJ_pept-bd"/>
</dbReference>
<dbReference type="Gene3D" id="2.60.260.20">
    <property type="entry name" value="Urease metallochaperone UreE, N-terminal domain"/>
    <property type="match status" value="2"/>
</dbReference>
<accession>A0A9R0ZD60</accession>
<gene>
    <name evidence="3" type="ORF">TRITD_7Av1G149300</name>
</gene>
<dbReference type="Pfam" id="PF01556">
    <property type="entry name" value="DnaJ_C"/>
    <property type="match status" value="1"/>
</dbReference>
<dbReference type="EMBL" id="LT934123">
    <property type="protein sequence ID" value="VAI75744.1"/>
    <property type="molecule type" value="Genomic_DNA"/>
</dbReference>
<dbReference type="InterPro" id="IPR036869">
    <property type="entry name" value="J_dom_sf"/>
</dbReference>
<dbReference type="GO" id="GO:0006457">
    <property type="term" value="P:protein folding"/>
    <property type="evidence" value="ECO:0007669"/>
    <property type="project" value="InterPro"/>
</dbReference>
<dbReference type="PROSITE" id="PS50076">
    <property type="entry name" value="DNAJ_2"/>
    <property type="match status" value="1"/>
</dbReference>
<evidence type="ECO:0000259" key="2">
    <source>
        <dbReference type="PROSITE" id="PS50076"/>
    </source>
</evidence>
<dbReference type="SUPFAM" id="SSF49493">
    <property type="entry name" value="HSP40/DnaJ peptide-binding domain"/>
    <property type="match status" value="2"/>
</dbReference>
<dbReference type="GO" id="GO:0051082">
    <property type="term" value="F:unfolded protein binding"/>
    <property type="evidence" value="ECO:0007669"/>
    <property type="project" value="InterPro"/>
</dbReference>
<dbReference type="Proteomes" id="UP000324705">
    <property type="component" value="Chromosome 7A"/>
</dbReference>
<protein>
    <recommendedName>
        <fullName evidence="2">J domain-containing protein</fullName>
    </recommendedName>
</protein>
<dbReference type="PANTHER" id="PTHR24078:SF538">
    <property type="entry name" value="DNAJ HEAT SHOCK FAMILY PROTEIN"/>
    <property type="match status" value="1"/>
</dbReference>
<dbReference type="FunFam" id="2.60.260.20:FF:000030">
    <property type="entry name" value="DNAJ heat shock family protein"/>
    <property type="match status" value="1"/>
</dbReference>
<organism evidence="3 4">
    <name type="scientific">Triticum turgidum subsp. durum</name>
    <name type="common">Durum wheat</name>
    <name type="synonym">Triticum durum</name>
    <dbReference type="NCBI Taxonomy" id="4567"/>
    <lineage>
        <taxon>Eukaryota</taxon>
        <taxon>Viridiplantae</taxon>
        <taxon>Streptophyta</taxon>
        <taxon>Embryophyta</taxon>
        <taxon>Tracheophyta</taxon>
        <taxon>Spermatophyta</taxon>
        <taxon>Magnoliopsida</taxon>
        <taxon>Liliopsida</taxon>
        <taxon>Poales</taxon>
        <taxon>Poaceae</taxon>
        <taxon>BOP clade</taxon>
        <taxon>Pooideae</taxon>
        <taxon>Triticodae</taxon>
        <taxon>Triticeae</taxon>
        <taxon>Triticinae</taxon>
        <taxon>Triticum</taxon>
    </lineage>
</organism>
<dbReference type="InterPro" id="IPR001623">
    <property type="entry name" value="DnaJ_domain"/>
</dbReference>
<dbReference type="PRINTS" id="PR00625">
    <property type="entry name" value="JDOMAIN"/>
</dbReference>
<name>A0A9R0ZD60_TRITD</name>
<dbReference type="Gene3D" id="1.10.287.110">
    <property type="entry name" value="DnaJ domain"/>
    <property type="match status" value="1"/>
</dbReference>
<dbReference type="AlphaFoldDB" id="A0A9R0ZD60"/>
<dbReference type="Gramene" id="TRITD7Av1G149300.2">
    <property type="protein sequence ID" value="TRITD7Av1G149300.2"/>
    <property type="gene ID" value="TRITD7Av1G149300"/>
</dbReference>
<dbReference type="PANTHER" id="PTHR24078">
    <property type="entry name" value="DNAJ HOMOLOG SUBFAMILY C MEMBER"/>
    <property type="match status" value="1"/>
</dbReference>
<dbReference type="SUPFAM" id="SSF46565">
    <property type="entry name" value="Chaperone J-domain"/>
    <property type="match status" value="1"/>
</dbReference>
<keyword evidence="4" id="KW-1185">Reference proteome</keyword>
<dbReference type="CDD" id="cd10747">
    <property type="entry name" value="DnaJ_C"/>
    <property type="match status" value="1"/>
</dbReference>
<reference evidence="3 4" key="1">
    <citation type="submission" date="2017-09" db="EMBL/GenBank/DDBJ databases">
        <authorList>
            <consortium name="International Durum Wheat Genome Sequencing Consortium (IDWGSC)"/>
            <person name="Milanesi L."/>
        </authorList>
    </citation>
    <scope>NUCLEOTIDE SEQUENCE [LARGE SCALE GENOMIC DNA]</scope>
    <source>
        <strain evidence="4">cv. Svevo</strain>
    </source>
</reference>
<dbReference type="GO" id="GO:0005829">
    <property type="term" value="C:cytosol"/>
    <property type="evidence" value="ECO:0007669"/>
    <property type="project" value="TreeGrafter"/>
</dbReference>
<dbReference type="CDD" id="cd06257">
    <property type="entry name" value="DnaJ"/>
    <property type="match status" value="1"/>
</dbReference>
<dbReference type="SMART" id="SM00271">
    <property type="entry name" value="DnaJ"/>
    <property type="match status" value="1"/>
</dbReference>
<keyword evidence="1" id="KW-0143">Chaperone</keyword>
<dbReference type="InterPro" id="IPR002939">
    <property type="entry name" value="DnaJ_C"/>
</dbReference>
<dbReference type="GO" id="GO:0051087">
    <property type="term" value="F:protein-folding chaperone binding"/>
    <property type="evidence" value="ECO:0007669"/>
    <property type="project" value="TreeGrafter"/>
</dbReference>
<evidence type="ECO:0000313" key="4">
    <source>
        <dbReference type="Proteomes" id="UP000324705"/>
    </source>
</evidence>
<evidence type="ECO:0000313" key="3">
    <source>
        <dbReference type="EMBL" id="VAI75744.1"/>
    </source>
</evidence>
<sequence length="322" mass="36754">MGLDYYSVLKVNRSATEDDLKKSYRRLAMKWHPDKNPGDNKAEAEAKFKKISEAYERRRKEKKGKAARGGAVVFMPLPAAGAKLLHRQLGIESEILTIDIKPGWKKGTKITFPDKGNEQPNQLAADLVFVIDEKPHDEYMREGNDLLIYQKIDLVDALAGTTVNLKTLDGRDLVIKLTDVVTPGYELAIAKEGMPIVKENGRRGNLRIRFDVDFPKRLSSEQRHNIRKVKSIGRFKETKRTDGISTSDIIKRILKDYNQYIMRNLTWGYSRKDLGVSYVKEKQLRVNMGITKLKEKVKEHQEKFHSAAKIAGKQSCGVYGEY</sequence>